<reference evidence="2" key="1">
    <citation type="submission" date="2020-05" db="EMBL/GenBank/DDBJ databases">
        <title>Phylogenomic resolution of chytrid fungi.</title>
        <authorList>
            <person name="Stajich J.E."/>
            <person name="Amses K."/>
            <person name="Simmons R."/>
            <person name="Seto K."/>
            <person name="Myers J."/>
            <person name="Bonds A."/>
            <person name="Quandt C.A."/>
            <person name="Barry K."/>
            <person name="Liu P."/>
            <person name="Grigoriev I."/>
            <person name="Longcore J.E."/>
            <person name="James T.Y."/>
        </authorList>
    </citation>
    <scope>NUCLEOTIDE SEQUENCE</scope>
    <source>
        <strain evidence="2">JEL0318</strain>
    </source>
</reference>
<feature type="compositionally biased region" description="Basic and acidic residues" evidence="1">
    <location>
        <begin position="266"/>
        <end position="278"/>
    </location>
</feature>
<dbReference type="Proteomes" id="UP001212841">
    <property type="component" value="Unassembled WGS sequence"/>
</dbReference>
<proteinExistence type="predicted"/>
<comment type="caution">
    <text evidence="2">The sequence shown here is derived from an EMBL/GenBank/DDBJ whole genome shotgun (WGS) entry which is preliminary data.</text>
</comment>
<gene>
    <name evidence="2" type="ORF">HK097_009776</name>
</gene>
<feature type="compositionally biased region" description="Basic residues" evidence="1">
    <location>
        <begin position="618"/>
        <end position="629"/>
    </location>
</feature>
<dbReference type="EMBL" id="JADGJD010000068">
    <property type="protein sequence ID" value="KAJ3055658.1"/>
    <property type="molecule type" value="Genomic_DNA"/>
</dbReference>
<feature type="region of interest" description="Disordered" evidence="1">
    <location>
        <begin position="594"/>
        <end position="629"/>
    </location>
</feature>
<feature type="compositionally biased region" description="Polar residues" evidence="1">
    <location>
        <begin position="598"/>
        <end position="609"/>
    </location>
</feature>
<feature type="region of interest" description="Disordered" evidence="1">
    <location>
        <begin position="436"/>
        <end position="580"/>
    </location>
</feature>
<keyword evidence="3" id="KW-1185">Reference proteome</keyword>
<dbReference type="AlphaFoldDB" id="A0AAD5SHP8"/>
<accession>A0AAD5SHP8</accession>
<evidence type="ECO:0000256" key="1">
    <source>
        <dbReference type="SAM" id="MobiDB-lite"/>
    </source>
</evidence>
<feature type="region of interest" description="Disordered" evidence="1">
    <location>
        <begin position="231"/>
        <end position="361"/>
    </location>
</feature>
<feature type="compositionally biased region" description="Basic residues" evidence="1">
    <location>
        <begin position="448"/>
        <end position="460"/>
    </location>
</feature>
<feature type="compositionally biased region" description="Basic residues" evidence="1">
    <location>
        <begin position="534"/>
        <end position="550"/>
    </location>
</feature>
<organism evidence="2 3">
    <name type="scientific">Rhizophlyctis rosea</name>
    <dbReference type="NCBI Taxonomy" id="64517"/>
    <lineage>
        <taxon>Eukaryota</taxon>
        <taxon>Fungi</taxon>
        <taxon>Fungi incertae sedis</taxon>
        <taxon>Chytridiomycota</taxon>
        <taxon>Chytridiomycota incertae sedis</taxon>
        <taxon>Chytridiomycetes</taxon>
        <taxon>Rhizophlyctidales</taxon>
        <taxon>Rhizophlyctidaceae</taxon>
        <taxon>Rhizophlyctis</taxon>
    </lineage>
</organism>
<evidence type="ECO:0000313" key="2">
    <source>
        <dbReference type="EMBL" id="KAJ3055658.1"/>
    </source>
</evidence>
<sequence>MMPTSIDDRTLQRIGAYPLHRSYAHEVSQVEEVFMAGPEEYFIQMDMDEDSDMIAFMPVVHHSHPAHPHTLKQHATQPFLPSAATQQVDGVDFSFPGGVDADNRLMLGLGSDRYKSRLTTRNGRSQNETQLSVTQQLQRTMKLATYKAITKHQLLNSPRHNHLQTGDVASLRSPIPRFIDPSHVNEAAAAEAIRERERSHSASVCSISICHEEQREVAEDDEDVDTTTLVWSAANSREGGGGSGSRNDSDDDREQEQSKNVAGEGSGKEEVISIKEETPPPATLCERTPTPPKEHHLESFAHQTMSRAPSKDGTTTEAENDASDAKLSGQGKGKADTSQRQRAARGAAPNQGSRLSTDTHSRITLRISLPAPTVAPPGEIRDYFLEAINQILCHPRSDAIATITRYIAMVTKQLNDLGHDDEAIARYMARYQVDDEEVVNEEVEPSKGKKRGRKSKKKAKGSHEKVMVDDFEVAGRRSKKSGQGKKAGMEERPIAKMKSNRSTSKPQKSKSKRLQPSEDEDFDPTPSKPASQSTRRKPPPKSSKQTRKPHTPAIKQSRQKKQLRIPDSESDDDRDADIEYDDGLIATAEVLASMRRGGSSQKVQLTRQAPVTVAVGKGQKKGGNRRKRT</sequence>
<name>A0AAD5SHP8_9FUNG</name>
<feature type="compositionally biased region" description="Acidic residues" evidence="1">
    <location>
        <begin position="568"/>
        <end position="580"/>
    </location>
</feature>
<evidence type="ECO:0000313" key="3">
    <source>
        <dbReference type="Proteomes" id="UP001212841"/>
    </source>
</evidence>
<protein>
    <submittedName>
        <fullName evidence="2">Uncharacterized protein</fullName>
    </submittedName>
</protein>
<feature type="compositionally biased region" description="Polar residues" evidence="1">
    <location>
        <begin position="301"/>
        <end position="317"/>
    </location>
</feature>